<evidence type="ECO:0000313" key="7">
    <source>
        <dbReference type="Proteomes" id="UP001624684"/>
    </source>
</evidence>
<gene>
    <name evidence="6" type="ORF">ACJHVH_03390</name>
</gene>
<accession>A0ABW8U4H0</accession>
<keyword evidence="5" id="KW-0862">Zinc</keyword>
<dbReference type="Pfam" id="PF01297">
    <property type="entry name" value="ZnuA"/>
    <property type="match status" value="1"/>
</dbReference>
<protein>
    <recommendedName>
        <fullName evidence="2">High-affinity zinc uptake system protein ZnuA</fullName>
    </recommendedName>
</protein>
<dbReference type="Gene3D" id="3.40.50.1980">
    <property type="entry name" value="Nitrogenase molybdenum iron protein domain"/>
    <property type="match status" value="1"/>
</dbReference>
<dbReference type="SUPFAM" id="SSF53807">
    <property type="entry name" value="Helical backbone' metal receptor"/>
    <property type="match status" value="1"/>
</dbReference>
<comment type="similarity">
    <text evidence="1">Belongs to the bacterial solute-binding protein 9 family.</text>
</comment>
<dbReference type="PANTHER" id="PTHR42953:SF3">
    <property type="entry name" value="HIGH-AFFINITY ZINC UPTAKE SYSTEM PROTEIN ZNUA"/>
    <property type="match status" value="1"/>
</dbReference>
<evidence type="ECO:0000256" key="5">
    <source>
        <dbReference type="ARBA" id="ARBA00022906"/>
    </source>
</evidence>
<keyword evidence="3" id="KW-0813">Transport</keyword>
<dbReference type="PANTHER" id="PTHR42953">
    <property type="entry name" value="HIGH-AFFINITY ZINC UPTAKE SYSTEM PROTEIN ZNUA-RELATED"/>
    <property type="match status" value="1"/>
</dbReference>
<comment type="caution">
    <text evidence="6">The sequence shown here is derived from an EMBL/GenBank/DDBJ whole genome shotgun (WGS) entry which is preliminary data.</text>
</comment>
<evidence type="ECO:0000256" key="2">
    <source>
        <dbReference type="ARBA" id="ARBA00015915"/>
    </source>
</evidence>
<dbReference type="RefSeq" id="WP_407068764.1">
    <property type="nucleotide sequence ID" value="NZ_JBJJXE010000003.1"/>
</dbReference>
<keyword evidence="5" id="KW-0864">Zinc transport</keyword>
<reference evidence="6 7" key="1">
    <citation type="submission" date="2024-11" db="EMBL/GenBank/DDBJ databases">
        <title>First Report of Moraxella oculi in Brazil in an Infectious Bovine Keratoconjunctivitis Outbreak.</title>
        <authorList>
            <person name="Carvalho C.V."/>
            <person name="Domingues R."/>
            <person name="Coutinho C."/>
            <person name="Honorio N.T.B.S."/>
            <person name="Faza D.R.L.R."/>
            <person name="Carvalho W.A."/>
            <person name="Machado A.B.F."/>
            <person name="Martins M.F."/>
            <person name="Gaspar E.B."/>
        </authorList>
    </citation>
    <scope>NUCLEOTIDE SEQUENCE [LARGE SCALE GENOMIC DNA]</scope>
    <source>
        <strain evidence="6 7">2117LE</strain>
    </source>
</reference>
<dbReference type="EMBL" id="JBJJXE010000003">
    <property type="protein sequence ID" value="MFL1732043.1"/>
    <property type="molecule type" value="Genomic_DNA"/>
</dbReference>
<name>A0ABW8U4H0_9GAMM</name>
<evidence type="ECO:0000256" key="3">
    <source>
        <dbReference type="ARBA" id="ARBA00022448"/>
    </source>
</evidence>
<proteinExistence type="inferred from homology"/>
<keyword evidence="7" id="KW-1185">Reference proteome</keyword>
<evidence type="ECO:0000256" key="1">
    <source>
        <dbReference type="ARBA" id="ARBA00011028"/>
    </source>
</evidence>
<sequence length="287" mass="31278">MKSIDTLKTLTKVGAAFTLMANVLVANAGVVSVSNYPLLLLSNAVTGDDHPAQMLLGAGDVGHHGELSPSAKKLIGESDYVVWFGGLLEQNLVNALSDAPNAISLFDLKAFDRLPMRHIDGKPQPESLDVHIWLDPKNAKAIVRALAVIHSHANPDKASVYAQNAKNFQVRMDEAVRSVKLQGKPMPYWAYHDSFQYLEKSANLTFDGALTADHHLSPKASQIAHLKKTRPKTHMCVASQRKVSDGIVNKLGEVSTVVHQEDMSDAKDFIQGWVGLVTDIQRCTQGV</sequence>
<dbReference type="Proteomes" id="UP001624684">
    <property type="component" value="Unassembled WGS sequence"/>
</dbReference>
<dbReference type="InterPro" id="IPR006127">
    <property type="entry name" value="ZnuA-like"/>
</dbReference>
<evidence type="ECO:0000313" key="6">
    <source>
        <dbReference type="EMBL" id="MFL1732043.1"/>
    </source>
</evidence>
<evidence type="ECO:0000256" key="4">
    <source>
        <dbReference type="ARBA" id="ARBA00022729"/>
    </source>
</evidence>
<keyword evidence="5" id="KW-0406">Ion transport</keyword>
<dbReference type="InterPro" id="IPR050492">
    <property type="entry name" value="Bact_metal-bind_prot9"/>
</dbReference>
<organism evidence="6 7">
    <name type="scientific">Moraxella oculi</name>
    <dbReference type="NCBI Taxonomy" id="2940516"/>
    <lineage>
        <taxon>Bacteria</taxon>
        <taxon>Pseudomonadati</taxon>
        <taxon>Pseudomonadota</taxon>
        <taxon>Gammaproteobacteria</taxon>
        <taxon>Moraxellales</taxon>
        <taxon>Moraxellaceae</taxon>
        <taxon>Moraxella</taxon>
    </lineage>
</organism>
<keyword evidence="4" id="KW-0732">Signal</keyword>